<proteinExistence type="predicted"/>
<dbReference type="Proteomes" id="UP000230233">
    <property type="component" value="Chromosome II"/>
</dbReference>
<evidence type="ECO:0000313" key="3">
    <source>
        <dbReference type="Proteomes" id="UP000230233"/>
    </source>
</evidence>
<dbReference type="InterPro" id="IPR009010">
    <property type="entry name" value="Asp_de-COase-like_dom_sf"/>
</dbReference>
<sequence length="82" mass="9076">MASVPTHQSEKEKKNDELSTAILKDKAKPNRLIVDQSEQDDNSVVSVSQAKMDELGLFRGDAVILKVRNGAFFGNNAQFKNL</sequence>
<feature type="compositionally biased region" description="Basic and acidic residues" evidence="1">
    <location>
        <begin position="8"/>
        <end position="22"/>
    </location>
</feature>
<evidence type="ECO:0000256" key="1">
    <source>
        <dbReference type="SAM" id="MobiDB-lite"/>
    </source>
</evidence>
<name>A0A2G5V1W1_9PELO</name>
<evidence type="ECO:0000313" key="2">
    <source>
        <dbReference type="EMBL" id="PIC45778.1"/>
    </source>
</evidence>
<comment type="caution">
    <text evidence="2">The sequence shown here is derived from an EMBL/GenBank/DDBJ whole genome shotgun (WGS) entry which is preliminary data.</text>
</comment>
<dbReference type="EMBL" id="PDUG01000002">
    <property type="protein sequence ID" value="PIC45778.1"/>
    <property type="molecule type" value="Genomic_DNA"/>
</dbReference>
<gene>
    <name evidence="2" type="primary">Cnig_chr_II.g5685</name>
    <name evidence="2" type="ORF">B9Z55_005685</name>
</gene>
<dbReference type="Gene3D" id="2.40.40.20">
    <property type="match status" value="1"/>
</dbReference>
<dbReference type="FunFam" id="2.40.40.20:FF:000003">
    <property type="entry name" value="Transitional endoplasmic reticulum ATPase"/>
    <property type="match status" value="1"/>
</dbReference>
<organism evidence="2 3">
    <name type="scientific">Caenorhabditis nigoni</name>
    <dbReference type="NCBI Taxonomy" id="1611254"/>
    <lineage>
        <taxon>Eukaryota</taxon>
        <taxon>Metazoa</taxon>
        <taxon>Ecdysozoa</taxon>
        <taxon>Nematoda</taxon>
        <taxon>Chromadorea</taxon>
        <taxon>Rhabditida</taxon>
        <taxon>Rhabditina</taxon>
        <taxon>Rhabditomorpha</taxon>
        <taxon>Rhabditoidea</taxon>
        <taxon>Rhabditidae</taxon>
        <taxon>Peloderinae</taxon>
        <taxon>Caenorhabditis</taxon>
    </lineage>
</organism>
<dbReference type="SUPFAM" id="SSF50692">
    <property type="entry name" value="ADC-like"/>
    <property type="match status" value="1"/>
</dbReference>
<keyword evidence="3" id="KW-1185">Reference proteome</keyword>
<feature type="region of interest" description="Disordered" evidence="1">
    <location>
        <begin position="1"/>
        <end position="22"/>
    </location>
</feature>
<dbReference type="OrthoDB" id="27435at2759"/>
<accession>A0A2G5V1W1</accession>
<reference evidence="3" key="1">
    <citation type="submission" date="2017-10" db="EMBL/GenBank/DDBJ databases">
        <title>Rapid genome shrinkage in a self-fertile nematode reveals novel sperm competition proteins.</title>
        <authorList>
            <person name="Yin D."/>
            <person name="Schwarz E.M."/>
            <person name="Thomas C.G."/>
            <person name="Felde R.L."/>
            <person name="Korf I.F."/>
            <person name="Cutter A.D."/>
            <person name="Schartner C.M."/>
            <person name="Ralston E.J."/>
            <person name="Meyer B.J."/>
            <person name="Haag E.S."/>
        </authorList>
    </citation>
    <scope>NUCLEOTIDE SEQUENCE [LARGE SCALE GENOMIC DNA]</scope>
    <source>
        <strain evidence="3">JU1422</strain>
    </source>
</reference>
<protein>
    <submittedName>
        <fullName evidence="2">Uncharacterized protein</fullName>
    </submittedName>
</protein>
<dbReference type="AlphaFoldDB" id="A0A2G5V1W1"/>